<evidence type="ECO:0000313" key="4">
    <source>
        <dbReference type="Proteomes" id="UP000265515"/>
    </source>
</evidence>
<comment type="caution">
    <text evidence="3">The sequence shown here is derived from an EMBL/GenBank/DDBJ whole genome shotgun (WGS) entry which is preliminary data.</text>
</comment>
<dbReference type="EMBL" id="BFEA01000195">
    <property type="protein sequence ID" value="GBG74022.1"/>
    <property type="molecule type" value="Genomic_DNA"/>
</dbReference>
<dbReference type="InterPro" id="IPR036013">
    <property type="entry name" value="Band_7/SPFH_dom_sf"/>
</dbReference>
<dbReference type="PANTHER" id="PTHR43327:SF10">
    <property type="entry name" value="STOMATIN-LIKE PROTEIN 2, MITOCHONDRIAL"/>
    <property type="match status" value="1"/>
</dbReference>
<keyword evidence="4" id="KW-1185">Reference proteome</keyword>
<dbReference type="Gramene" id="GBG74022">
    <property type="protein sequence ID" value="GBG74022"/>
    <property type="gene ID" value="CBR_g17733"/>
</dbReference>
<name>A0A388KVL7_CHABU</name>
<protein>
    <recommendedName>
        <fullName evidence="2">Band 7 domain-containing protein</fullName>
    </recommendedName>
</protein>
<dbReference type="CDD" id="cd03407">
    <property type="entry name" value="SPFH_like_u4"/>
    <property type="match status" value="1"/>
</dbReference>
<dbReference type="PANTHER" id="PTHR43327">
    <property type="entry name" value="STOMATIN-LIKE PROTEIN 2, MITOCHONDRIAL"/>
    <property type="match status" value="1"/>
</dbReference>
<sequence length="529" mass="58986">MARRLFDPEVRRDRVTFEGANAILYVAKAPEVAAWMVQKAAMKLTLRGIDYPVVFKPWMTKADLKELRLKEAETNFWIVALRVSLEAFYYLASAVEALIRGVRHMHPSEVDRSCPKLMNVKFDMEPQATYRVENTLAVESPKGEIWKVELATPYTEWCRRCRWYFHTEDTCPKSQQADRPVRQWTRSRLPRQNGSGLAQGGPRGTGSSSCEDPGGSSKNTRTTACRKWEVVQDPGVSATGPQTEVILTVQERLALDRPVTLEEVAQTLKDNVFVNIIVSVQYRALEDKAYDAFYRLSNPQQQIQAYVFDVVRASVPRLNIDTVFEQKDDIARNVKMELDKVMGTFGYDIQQTLITDIAPDAVVKRSMNEINAAARLRVAATDKAEAEKIAQVKRAEAEAEAKYLSGLGIARQRQAIVDGLRESVLTFSSKVEGTTPKDVLDLVLVTQYFDTMKDIGSRSKNTTVFMPSNPSAVADIASQVRMGFLQGAKALEGDGQPSLMGAPSLQRMHGDGSSSSHPQGHGTMRAGTR</sequence>
<dbReference type="InterPro" id="IPR001107">
    <property type="entry name" value="Band_7"/>
</dbReference>
<feature type="compositionally biased region" description="Polar residues" evidence="1">
    <location>
        <begin position="184"/>
        <end position="196"/>
    </location>
</feature>
<reference evidence="3 4" key="1">
    <citation type="journal article" date="2018" name="Cell">
        <title>The Chara Genome: Secondary Complexity and Implications for Plant Terrestrialization.</title>
        <authorList>
            <person name="Nishiyama T."/>
            <person name="Sakayama H."/>
            <person name="Vries J.D."/>
            <person name="Buschmann H."/>
            <person name="Saint-Marcoux D."/>
            <person name="Ullrich K.K."/>
            <person name="Haas F.B."/>
            <person name="Vanderstraeten L."/>
            <person name="Becker D."/>
            <person name="Lang D."/>
            <person name="Vosolsobe S."/>
            <person name="Rombauts S."/>
            <person name="Wilhelmsson P.K.I."/>
            <person name="Janitza P."/>
            <person name="Kern R."/>
            <person name="Heyl A."/>
            <person name="Rumpler F."/>
            <person name="Villalobos L.I.A.C."/>
            <person name="Clay J.M."/>
            <person name="Skokan R."/>
            <person name="Toyoda A."/>
            <person name="Suzuki Y."/>
            <person name="Kagoshima H."/>
            <person name="Schijlen E."/>
            <person name="Tajeshwar N."/>
            <person name="Catarino B."/>
            <person name="Hetherington A.J."/>
            <person name="Saltykova A."/>
            <person name="Bonnot C."/>
            <person name="Breuninger H."/>
            <person name="Symeonidi A."/>
            <person name="Radhakrishnan G.V."/>
            <person name="Van Nieuwerburgh F."/>
            <person name="Deforce D."/>
            <person name="Chang C."/>
            <person name="Karol K.G."/>
            <person name="Hedrich R."/>
            <person name="Ulvskov P."/>
            <person name="Glockner G."/>
            <person name="Delwiche C.F."/>
            <person name="Petrasek J."/>
            <person name="Van de Peer Y."/>
            <person name="Friml J."/>
            <person name="Beilby M."/>
            <person name="Dolan L."/>
            <person name="Kohara Y."/>
            <person name="Sugano S."/>
            <person name="Fujiyama A."/>
            <person name="Delaux P.-M."/>
            <person name="Quint M."/>
            <person name="TheiBen G."/>
            <person name="Hagemann M."/>
            <person name="Harholt J."/>
            <person name="Dunand C."/>
            <person name="Zachgo S."/>
            <person name="Langdale J."/>
            <person name="Maumus F."/>
            <person name="Straeten D.V.D."/>
            <person name="Gould S.B."/>
            <person name="Rensing S.A."/>
        </authorList>
    </citation>
    <scope>NUCLEOTIDE SEQUENCE [LARGE SCALE GENOMIC DNA]</scope>
    <source>
        <strain evidence="3 4">S276</strain>
    </source>
</reference>
<dbReference type="STRING" id="69332.A0A388KVL7"/>
<feature type="domain" description="Band 7" evidence="2">
    <location>
        <begin position="209"/>
        <end position="371"/>
    </location>
</feature>
<feature type="compositionally biased region" description="Polar residues" evidence="1">
    <location>
        <begin position="205"/>
        <end position="223"/>
    </location>
</feature>
<dbReference type="Pfam" id="PF01145">
    <property type="entry name" value="Band_7"/>
    <property type="match status" value="1"/>
</dbReference>
<dbReference type="InterPro" id="IPR050710">
    <property type="entry name" value="Band7/mec-2_domain"/>
</dbReference>
<gene>
    <name evidence="3" type="ORF">CBR_g17733</name>
</gene>
<dbReference type="SMART" id="SM00244">
    <property type="entry name" value="PHB"/>
    <property type="match status" value="1"/>
</dbReference>
<organism evidence="3 4">
    <name type="scientific">Chara braunii</name>
    <name type="common">Braun's stonewort</name>
    <dbReference type="NCBI Taxonomy" id="69332"/>
    <lineage>
        <taxon>Eukaryota</taxon>
        <taxon>Viridiplantae</taxon>
        <taxon>Streptophyta</taxon>
        <taxon>Charophyceae</taxon>
        <taxon>Charales</taxon>
        <taxon>Characeae</taxon>
        <taxon>Chara</taxon>
    </lineage>
</organism>
<accession>A0A388KVL7</accession>
<dbReference type="Gene3D" id="3.30.479.30">
    <property type="entry name" value="Band 7 domain"/>
    <property type="match status" value="1"/>
</dbReference>
<feature type="region of interest" description="Disordered" evidence="1">
    <location>
        <begin position="493"/>
        <end position="529"/>
    </location>
</feature>
<proteinExistence type="predicted"/>
<feature type="region of interest" description="Disordered" evidence="1">
    <location>
        <begin position="172"/>
        <end position="223"/>
    </location>
</feature>
<evidence type="ECO:0000259" key="2">
    <source>
        <dbReference type="SMART" id="SM00244"/>
    </source>
</evidence>
<evidence type="ECO:0000313" key="3">
    <source>
        <dbReference type="EMBL" id="GBG74022.1"/>
    </source>
</evidence>
<dbReference type="AlphaFoldDB" id="A0A388KVL7"/>
<evidence type="ECO:0000256" key="1">
    <source>
        <dbReference type="SAM" id="MobiDB-lite"/>
    </source>
</evidence>
<dbReference type="OrthoDB" id="434619at2759"/>
<dbReference type="Proteomes" id="UP000265515">
    <property type="component" value="Unassembled WGS sequence"/>
</dbReference>
<dbReference type="SUPFAM" id="SSF117892">
    <property type="entry name" value="Band 7/SPFH domain"/>
    <property type="match status" value="1"/>
</dbReference>